<dbReference type="AlphaFoldDB" id="A0A7X0IJM6"/>
<reference evidence="3 4" key="1">
    <citation type="submission" date="2020-08" db="EMBL/GenBank/DDBJ databases">
        <title>Sequencing the genomes of 1000 actinobacteria strains.</title>
        <authorList>
            <person name="Klenk H.-P."/>
        </authorList>
    </citation>
    <scope>NUCLEOTIDE SEQUENCE [LARGE SCALE GENOMIC DNA]</scope>
    <source>
        <strain evidence="3 4">DSM 44936</strain>
    </source>
</reference>
<dbReference type="PANTHER" id="PTHR35174:SF3">
    <property type="entry name" value="BLL7171 PROTEIN"/>
    <property type="match status" value="1"/>
</dbReference>
<evidence type="ECO:0000256" key="1">
    <source>
        <dbReference type="ARBA" id="ARBA00007689"/>
    </source>
</evidence>
<evidence type="ECO:0000313" key="3">
    <source>
        <dbReference type="EMBL" id="MBB6476155.1"/>
    </source>
</evidence>
<evidence type="ECO:0000259" key="2">
    <source>
        <dbReference type="Pfam" id="PF03795"/>
    </source>
</evidence>
<gene>
    <name evidence="3" type="ORF">BJ992_005586</name>
</gene>
<dbReference type="Gene3D" id="3.30.70.1060">
    <property type="entry name" value="Dimeric alpha+beta barrel"/>
    <property type="match status" value="1"/>
</dbReference>
<protein>
    <recommendedName>
        <fullName evidence="2">YCII-related domain-containing protein</fullName>
    </recommendedName>
</protein>
<sequence>MKYMMLMQFGADSELPPITTWTEDEVRAHIAFMGATNHKLIEDGEFVDAQGLADPGRAKIVRSGDGGAPVVTDGPFPETKEFLVGYWIIDVETEERAVEIAAYVSAAPGPGGKPLNMPIQLRQIMDGPSPREA</sequence>
<comment type="caution">
    <text evidence="3">The sequence shown here is derived from an EMBL/GenBank/DDBJ whole genome shotgun (WGS) entry which is preliminary data.</text>
</comment>
<dbReference type="Pfam" id="PF03795">
    <property type="entry name" value="YCII"/>
    <property type="match status" value="1"/>
</dbReference>
<evidence type="ECO:0000313" key="4">
    <source>
        <dbReference type="Proteomes" id="UP000555564"/>
    </source>
</evidence>
<dbReference type="InterPro" id="IPR011008">
    <property type="entry name" value="Dimeric_a/b-barrel"/>
</dbReference>
<dbReference type="SUPFAM" id="SSF54909">
    <property type="entry name" value="Dimeric alpha+beta barrel"/>
    <property type="match status" value="1"/>
</dbReference>
<dbReference type="Proteomes" id="UP000555564">
    <property type="component" value="Unassembled WGS sequence"/>
</dbReference>
<dbReference type="PANTHER" id="PTHR35174">
    <property type="entry name" value="BLL7171 PROTEIN-RELATED"/>
    <property type="match status" value="1"/>
</dbReference>
<dbReference type="InterPro" id="IPR005545">
    <property type="entry name" value="YCII"/>
</dbReference>
<comment type="similarity">
    <text evidence="1">Belongs to the YciI family.</text>
</comment>
<accession>A0A7X0IJM6</accession>
<dbReference type="EMBL" id="JACHIU010000001">
    <property type="protein sequence ID" value="MBB6476155.1"/>
    <property type="molecule type" value="Genomic_DNA"/>
</dbReference>
<keyword evidence="4" id="KW-1185">Reference proteome</keyword>
<organism evidence="3 4">
    <name type="scientific">Sphaerisporangium rubeum</name>
    <dbReference type="NCBI Taxonomy" id="321317"/>
    <lineage>
        <taxon>Bacteria</taxon>
        <taxon>Bacillati</taxon>
        <taxon>Actinomycetota</taxon>
        <taxon>Actinomycetes</taxon>
        <taxon>Streptosporangiales</taxon>
        <taxon>Streptosporangiaceae</taxon>
        <taxon>Sphaerisporangium</taxon>
    </lineage>
</organism>
<name>A0A7X0IJM6_9ACTN</name>
<proteinExistence type="inferred from homology"/>
<feature type="domain" description="YCII-related" evidence="2">
    <location>
        <begin position="1"/>
        <end position="102"/>
    </location>
</feature>
<dbReference type="RefSeq" id="WP_184985999.1">
    <property type="nucleotide sequence ID" value="NZ_BAAALO010000100.1"/>
</dbReference>